<proteinExistence type="predicted"/>
<dbReference type="AlphaFoldDB" id="A0A1I2IAW6"/>
<dbReference type="EMBL" id="FOMX01000059">
    <property type="protein sequence ID" value="SFF38793.1"/>
    <property type="molecule type" value="Genomic_DNA"/>
</dbReference>
<name>A0A1I2IAW6_9BACT</name>
<protein>
    <submittedName>
        <fullName evidence="1">Uncharacterized protein</fullName>
    </submittedName>
</protein>
<accession>A0A1I2IAW6</accession>
<reference evidence="2" key="1">
    <citation type="submission" date="2016-10" db="EMBL/GenBank/DDBJ databases">
        <authorList>
            <person name="Varghese N."/>
            <person name="Submissions S."/>
        </authorList>
    </citation>
    <scope>NUCLEOTIDE SEQUENCE [LARGE SCALE GENOMIC DNA]</scope>
    <source>
        <strain evidence="2">ATCC 25963</strain>
    </source>
</reference>
<evidence type="ECO:0000313" key="1">
    <source>
        <dbReference type="EMBL" id="SFF38793.1"/>
    </source>
</evidence>
<dbReference type="Proteomes" id="UP000199400">
    <property type="component" value="Unassembled WGS sequence"/>
</dbReference>
<keyword evidence="2" id="KW-1185">Reference proteome</keyword>
<evidence type="ECO:0000313" key="2">
    <source>
        <dbReference type="Proteomes" id="UP000199400"/>
    </source>
</evidence>
<sequence length="115" mass="13151">MPTQNCCVTHDEVRVVFYESNSYLNQIAYTVPAGKVFVLTAWTIVNETGQRVSVRLRRAKARVAYNRIWDPLQGHNHLTFPTGIVFGPEQAIELEAPVNSCHHFFYGYEHDVESP</sequence>
<dbReference type="RefSeq" id="WP_096328263.1">
    <property type="nucleotide sequence ID" value="NZ_FOMX01000059.1"/>
</dbReference>
<organism evidence="1 2">
    <name type="scientific">Nannocystis exedens</name>
    <dbReference type="NCBI Taxonomy" id="54"/>
    <lineage>
        <taxon>Bacteria</taxon>
        <taxon>Pseudomonadati</taxon>
        <taxon>Myxococcota</taxon>
        <taxon>Polyangia</taxon>
        <taxon>Nannocystales</taxon>
        <taxon>Nannocystaceae</taxon>
        <taxon>Nannocystis</taxon>
    </lineage>
</organism>
<gene>
    <name evidence="1" type="ORF">SAMN02745121_08534</name>
</gene>